<feature type="transmembrane region" description="Helical" evidence="1">
    <location>
        <begin position="137"/>
        <end position="164"/>
    </location>
</feature>
<dbReference type="PANTHER" id="PTHR42709:SF11">
    <property type="entry name" value="DEDA FAMILY PROTEIN"/>
    <property type="match status" value="1"/>
</dbReference>
<evidence type="ECO:0000259" key="2">
    <source>
        <dbReference type="Pfam" id="PF09335"/>
    </source>
</evidence>
<feature type="transmembrane region" description="Helical" evidence="1">
    <location>
        <begin position="107"/>
        <end position="125"/>
    </location>
</feature>
<dbReference type="InterPro" id="IPR051311">
    <property type="entry name" value="DedA_domain"/>
</dbReference>
<dbReference type="GO" id="GO:0005886">
    <property type="term" value="C:plasma membrane"/>
    <property type="evidence" value="ECO:0007669"/>
    <property type="project" value="TreeGrafter"/>
</dbReference>
<gene>
    <name evidence="3" type="ORF">METZ01_LOCUS282980</name>
</gene>
<dbReference type="InterPro" id="IPR032816">
    <property type="entry name" value="VTT_dom"/>
</dbReference>
<keyword evidence="1" id="KW-1133">Transmembrane helix</keyword>
<sequence length="197" mass="22221">MQENMLLKKLYDKILEKSSKPKAELFLGTISFCESSFFPIPPDILLLPMVLARPHKWIRIALITTIFSVLGGVFGYLIGVFLWDLLGEPIIHFYNLEEKFDMFKENYNQNGAIIVFIAGISPIPYKLITIASGGLHLNIYIFLLASFVSRGFRFFILAGLLRLFGKPAKRFIEDNFTLATSIIGILLVLGVIIAMSI</sequence>
<name>A0A382L051_9ZZZZ</name>
<reference evidence="3" key="1">
    <citation type="submission" date="2018-05" db="EMBL/GenBank/DDBJ databases">
        <authorList>
            <person name="Lanie J.A."/>
            <person name="Ng W.-L."/>
            <person name="Kazmierczak K.M."/>
            <person name="Andrzejewski T.M."/>
            <person name="Davidsen T.M."/>
            <person name="Wayne K.J."/>
            <person name="Tettelin H."/>
            <person name="Glass J.I."/>
            <person name="Rusch D."/>
            <person name="Podicherti R."/>
            <person name="Tsui H.-C.T."/>
            <person name="Winkler M.E."/>
        </authorList>
    </citation>
    <scope>NUCLEOTIDE SEQUENCE</scope>
</reference>
<dbReference type="Pfam" id="PF09335">
    <property type="entry name" value="VTT_dom"/>
    <property type="match status" value="1"/>
</dbReference>
<feature type="domain" description="VTT" evidence="2">
    <location>
        <begin position="43"/>
        <end position="160"/>
    </location>
</feature>
<dbReference type="AlphaFoldDB" id="A0A382L051"/>
<evidence type="ECO:0000313" key="3">
    <source>
        <dbReference type="EMBL" id="SVC30126.1"/>
    </source>
</evidence>
<keyword evidence="1" id="KW-0812">Transmembrane</keyword>
<feature type="transmembrane region" description="Helical" evidence="1">
    <location>
        <begin position="60"/>
        <end position="86"/>
    </location>
</feature>
<dbReference type="PANTHER" id="PTHR42709">
    <property type="entry name" value="ALKALINE PHOSPHATASE LIKE PROTEIN"/>
    <property type="match status" value="1"/>
</dbReference>
<dbReference type="EMBL" id="UINC01083941">
    <property type="protein sequence ID" value="SVC30126.1"/>
    <property type="molecule type" value="Genomic_DNA"/>
</dbReference>
<organism evidence="3">
    <name type="scientific">marine metagenome</name>
    <dbReference type="NCBI Taxonomy" id="408172"/>
    <lineage>
        <taxon>unclassified sequences</taxon>
        <taxon>metagenomes</taxon>
        <taxon>ecological metagenomes</taxon>
    </lineage>
</organism>
<keyword evidence="1" id="KW-0472">Membrane</keyword>
<evidence type="ECO:0000256" key="1">
    <source>
        <dbReference type="SAM" id="Phobius"/>
    </source>
</evidence>
<protein>
    <recommendedName>
        <fullName evidence="2">VTT domain-containing protein</fullName>
    </recommendedName>
</protein>
<feature type="transmembrane region" description="Helical" evidence="1">
    <location>
        <begin position="176"/>
        <end position="195"/>
    </location>
</feature>
<accession>A0A382L051</accession>
<proteinExistence type="predicted"/>